<dbReference type="SUPFAM" id="SSF46689">
    <property type="entry name" value="Homeodomain-like"/>
    <property type="match status" value="1"/>
</dbReference>
<keyword evidence="1" id="KW-0805">Transcription regulation</keyword>
<dbReference type="Proteomes" id="UP000475249">
    <property type="component" value="Unassembled WGS sequence"/>
</dbReference>
<accession>A0A6L9EGH4</accession>
<dbReference type="GO" id="GO:0043565">
    <property type="term" value="F:sequence-specific DNA binding"/>
    <property type="evidence" value="ECO:0007669"/>
    <property type="project" value="InterPro"/>
</dbReference>
<gene>
    <name evidence="5" type="ORF">GTQ38_17140</name>
</gene>
<dbReference type="EMBL" id="WXYO01000007">
    <property type="protein sequence ID" value="NAS13742.1"/>
    <property type="molecule type" value="Genomic_DNA"/>
</dbReference>
<comment type="caution">
    <text evidence="5">The sequence shown here is derived from an EMBL/GenBank/DDBJ whole genome shotgun (WGS) entry which is preliminary data.</text>
</comment>
<dbReference type="GO" id="GO:0003700">
    <property type="term" value="F:DNA-binding transcription factor activity"/>
    <property type="evidence" value="ECO:0007669"/>
    <property type="project" value="InterPro"/>
</dbReference>
<keyword evidence="6" id="KW-1185">Reference proteome</keyword>
<keyword evidence="3" id="KW-0804">Transcription</keyword>
<organism evidence="5 6">
    <name type="scientific">Poritiphilus flavus</name>
    <dbReference type="NCBI Taxonomy" id="2697053"/>
    <lineage>
        <taxon>Bacteria</taxon>
        <taxon>Pseudomonadati</taxon>
        <taxon>Bacteroidota</taxon>
        <taxon>Flavobacteriia</taxon>
        <taxon>Flavobacteriales</taxon>
        <taxon>Flavobacteriaceae</taxon>
        <taxon>Poritiphilus</taxon>
    </lineage>
</organism>
<dbReference type="Pfam" id="PF12833">
    <property type="entry name" value="HTH_18"/>
    <property type="match status" value="1"/>
</dbReference>
<evidence type="ECO:0000256" key="2">
    <source>
        <dbReference type="ARBA" id="ARBA00023125"/>
    </source>
</evidence>
<reference evidence="5 6" key="1">
    <citation type="submission" date="2020-01" db="EMBL/GenBank/DDBJ databases">
        <title>Bacteria diversity of Porities sp.</title>
        <authorList>
            <person name="Wang G."/>
        </authorList>
    </citation>
    <scope>NUCLEOTIDE SEQUENCE [LARGE SCALE GENOMIC DNA]</scope>
    <source>
        <strain evidence="5 6">R33</strain>
    </source>
</reference>
<evidence type="ECO:0000313" key="6">
    <source>
        <dbReference type="Proteomes" id="UP000475249"/>
    </source>
</evidence>
<dbReference type="PANTHER" id="PTHR43280">
    <property type="entry name" value="ARAC-FAMILY TRANSCRIPTIONAL REGULATOR"/>
    <property type="match status" value="1"/>
</dbReference>
<name>A0A6L9EGH4_9FLAO</name>
<dbReference type="InterPro" id="IPR018062">
    <property type="entry name" value="HTH_AraC-typ_CS"/>
</dbReference>
<feature type="domain" description="HTH araC/xylS-type" evidence="4">
    <location>
        <begin position="193"/>
        <end position="297"/>
    </location>
</feature>
<dbReference type="PRINTS" id="PR00032">
    <property type="entry name" value="HTHARAC"/>
</dbReference>
<dbReference type="InterPro" id="IPR009057">
    <property type="entry name" value="Homeodomain-like_sf"/>
</dbReference>
<dbReference type="RefSeq" id="WP_161436768.1">
    <property type="nucleotide sequence ID" value="NZ_WXYO01000007.1"/>
</dbReference>
<dbReference type="SMART" id="SM00342">
    <property type="entry name" value="HTH_ARAC"/>
    <property type="match status" value="1"/>
</dbReference>
<keyword evidence="2" id="KW-0238">DNA-binding</keyword>
<evidence type="ECO:0000259" key="4">
    <source>
        <dbReference type="PROSITE" id="PS01124"/>
    </source>
</evidence>
<evidence type="ECO:0000256" key="3">
    <source>
        <dbReference type="ARBA" id="ARBA00023163"/>
    </source>
</evidence>
<dbReference type="InterPro" id="IPR018060">
    <property type="entry name" value="HTH_AraC"/>
</dbReference>
<protein>
    <submittedName>
        <fullName evidence="5">Helix-turn-helix domain-containing protein</fullName>
    </submittedName>
</protein>
<dbReference type="InterPro" id="IPR020449">
    <property type="entry name" value="Tscrpt_reg_AraC-type_HTH"/>
</dbReference>
<evidence type="ECO:0000313" key="5">
    <source>
        <dbReference type="EMBL" id="NAS13742.1"/>
    </source>
</evidence>
<evidence type="ECO:0000256" key="1">
    <source>
        <dbReference type="ARBA" id="ARBA00023015"/>
    </source>
</evidence>
<dbReference type="AlphaFoldDB" id="A0A6L9EGH4"/>
<dbReference type="PROSITE" id="PS01124">
    <property type="entry name" value="HTH_ARAC_FAMILY_2"/>
    <property type="match status" value="1"/>
</dbReference>
<dbReference type="PANTHER" id="PTHR43280:SF32">
    <property type="entry name" value="TRANSCRIPTIONAL REGULATORY PROTEIN"/>
    <property type="match status" value="1"/>
</dbReference>
<dbReference type="Gene3D" id="1.10.10.60">
    <property type="entry name" value="Homeodomain-like"/>
    <property type="match status" value="1"/>
</dbReference>
<proteinExistence type="predicted"/>
<sequence length="300" mass="35032">MEYIDTISDYCRHINVPLPKHEEFLCRTFDENMATVKRKVAPFKHEFYAIGLLFQGTAHNWHGIEAMDANIIFNSPYQLISWDIENDWSGYYLMFSQDYLMQCHFAETFLLDFPFLKLDEVRPITVPKDKVEFLHRKFKQIYEEYDSDNPDKFNFIESYVNLLLLSIKRFSANSQKDLGASENNRTADLTLVSRYQSLIDTSLNNERINAKGFTTSYYAEQLAIHPNHLNAVVKRITGSTAKQLIQEKIILTAKSLLGRTDLSIKEIAYRLGYEEATHFSSFFKRYTNFTPGQYKTLNSP</sequence>
<dbReference type="PROSITE" id="PS00041">
    <property type="entry name" value="HTH_ARAC_FAMILY_1"/>
    <property type="match status" value="1"/>
</dbReference>